<evidence type="ECO:0000313" key="2">
    <source>
        <dbReference type="Proteomes" id="UP000281553"/>
    </source>
</evidence>
<dbReference type="Proteomes" id="UP000281553">
    <property type="component" value="Unassembled WGS sequence"/>
</dbReference>
<proteinExistence type="predicted"/>
<organism evidence="1 2">
    <name type="scientific">Dibothriocephalus latus</name>
    <name type="common">Fish tapeworm</name>
    <name type="synonym">Diphyllobothrium latum</name>
    <dbReference type="NCBI Taxonomy" id="60516"/>
    <lineage>
        <taxon>Eukaryota</taxon>
        <taxon>Metazoa</taxon>
        <taxon>Spiralia</taxon>
        <taxon>Lophotrochozoa</taxon>
        <taxon>Platyhelminthes</taxon>
        <taxon>Cestoda</taxon>
        <taxon>Eucestoda</taxon>
        <taxon>Diphyllobothriidea</taxon>
        <taxon>Diphyllobothriidae</taxon>
        <taxon>Dibothriocephalus</taxon>
    </lineage>
</organism>
<dbReference type="EMBL" id="UYRU01044089">
    <property type="protein sequence ID" value="VDK85300.1"/>
    <property type="molecule type" value="Genomic_DNA"/>
</dbReference>
<keyword evidence="2" id="KW-1185">Reference proteome</keyword>
<name>A0A3P6U2B9_DIBLA</name>
<gene>
    <name evidence="1" type="ORF">DILT_LOCUS3694</name>
</gene>
<sequence>MRHSAIAATVSRGYVGPSKKVGGWGLVTEQNEVLDTIMHAHRLMCEVYSHPYNAAEVAEHLKATHSTPSSLEVAEEIREFIESDRFFTFTTLDLQLCPKITEILSDAFRSLNEELDYGLEERDFDALINPSSDINAVPKTCSSAELKRRYTLCDPVLVQHVYQAIVEATQHVNTIPNASDVNRLGASAALILTKVRARGVGRRYAGLSMAALKRILESLIQDSLIYQITGDSYRLV</sequence>
<dbReference type="OrthoDB" id="77828at2759"/>
<protein>
    <submittedName>
        <fullName evidence="1">Uncharacterized protein</fullName>
    </submittedName>
</protein>
<accession>A0A3P6U2B9</accession>
<dbReference type="AlphaFoldDB" id="A0A3P6U2B9"/>
<reference evidence="1 2" key="1">
    <citation type="submission" date="2018-11" db="EMBL/GenBank/DDBJ databases">
        <authorList>
            <consortium name="Pathogen Informatics"/>
        </authorList>
    </citation>
    <scope>NUCLEOTIDE SEQUENCE [LARGE SCALE GENOMIC DNA]</scope>
</reference>
<evidence type="ECO:0000313" key="1">
    <source>
        <dbReference type="EMBL" id="VDK85300.1"/>
    </source>
</evidence>